<comment type="caution">
    <text evidence="3">The sequence shown here is derived from an EMBL/GenBank/DDBJ whole genome shotgun (WGS) entry which is preliminary data.</text>
</comment>
<dbReference type="PANTHER" id="PTHR48107:SF16">
    <property type="entry name" value="NADPH-DEPENDENT ALDEHYDE REDUCTASE 1, CHLOROPLASTIC"/>
    <property type="match status" value="1"/>
</dbReference>
<dbReference type="SUPFAM" id="SSF51735">
    <property type="entry name" value="NAD(P)-binding Rossmann-fold domains"/>
    <property type="match status" value="1"/>
</dbReference>
<organism evidence="3 4">
    <name type="scientific">Paeniglutamicibacter antarcticus</name>
    <dbReference type="NCBI Taxonomy" id="494023"/>
    <lineage>
        <taxon>Bacteria</taxon>
        <taxon>Bacillati</taxon>
        <taxon>Actinomycetota</taxon>
        <taxon>Actinomycetes</taxon>
        <taxon>Micrococcales</taxon>
        <taxon>Micrococcaceae</taxon>
        <taxon>Paeniglutamicibacter</taxon>
    </lineage>
</organism>
<evidence type="ECO:0000256" key="2">
    <source>
        <dbReference type="ARBA" id="ARBA00023002"/>
    </source>
</evidence>
<comment type="similarity">
    <text evidence="1">Belongs to the short-chain dehydrogenases/reductases (SDR) family.</text>
</comment>
<accession>A0ABP9TF50</accession>
<dbReference type="InterPro" id="IPR002347">
    <property type="entry name" value="SDR_fam"/>
</dbReference>
<dbReference type="PRINTS" id="PR00081">
    <property type="entry name" value="GDHRDH"/>
</dbReference>
<evidence type="ECO:0000256" key="1">
    <source>
        <dbReference type="ARBA" id="ARBA00006484"/>
    </source>
</evidence>
<dbReference type="Gene3D" id="3.40.50.720">
    <property type="entry name" value="NAD(P)-binding Rossmann-like Domain"/>
    <property type="match status" value="1"/>
</dbReference>
<keyword evidence="4" id="KW-1185">Reference proteome</keyword>
<dbReference type="InterPro" id="IPR036291">
    <property type="entry name" value="NAD(P)-bd_dom_sf"/>
</dbReference>
<protein>
    <recommendedName>
        <fullName evidence="5">Enoyl-ACP reductase-like protein</fullName>
    </recommendedName>
</protein>
<gene>
    <name evidence="3" type="ORF">GCM10025778_01590</name>
</gene>
<reference evidence="4" key="1">
    <citation type="journal article" date="2019" name="Int. J. Syst. Evol. Microbiol.">
        <title>The Global Catalogue of Microorganisms (GCM) 10K type strain sequencing project: providing services to taxonomists for standard genome sequencing and annotation.</title>
        <authorList>
            <consortium name="The Broad Institute Genomics Platform"/>
            <consortium name="The Broad Institute Genome Sequencing Center for Infectious Disease"/>
            <person name="Wu L."/>
            <person name="Ma J."/>
        </authorList>
    </citation>
    <scope>NUCLEOTIDE SEQUENCE [LARGE SCALE GENOMIC DNA]</scope>
    <source>
        <strain evidence="4">JCM 18952</strain>
    </source>
</reference>
<name>A0ABP9TF50_9MICC</name>
<evidence type="ECO:0000313" key="4">
    <source>
        <dbReference type="Proteomes" id="UP001501257"/>
    </source>
</evidence>
<keyword evidence="2" id="KW-0560">Oxidoreductase</keyword>
<dbReference type="EMBL" id="BAABLK010000004">
    <property type="protein sequence ID" value="GAA5225629.1"/>
    <property type="molecule type" value="Genomic_DNA"/>
</dbReference>
<sequence>MGIRVNAGAPGLIWTPVQVSDGQSTEALPEFGHNVPLGRAVQPVELAPAYVLLPSAESSHAVGETLNVNGGKATP</sequence>
<dbReference type="PANTHER" id="PTHR48107">
    <property type="entry name" value="NADPH-DEPENDENT ALDEHYDE REDUCTASE-LIKE PROTEIN, CHLOROPLASTIC-RELATED"/>
    <property type="match status" value="1"/>
</dbReference>
<proteinExistence type="inferred from homology"/>
<evidence type="ECO:0008006" key="5">
    <source>
        <dbReference type="Google" id="ProtNLM"/>
    </source>
</evidence>
<dbReference type="Proteomes" id="UP001501257">
    <property type="component" value="Unassembled WGS sequence"/>
</dbReference>
<dbReference type="Pfam" id="PF13561">
    <property type="entry name" value="adh_short_C2"/>
    <property type="match status" value="1"/>
</dbReference>
<evidence type="ECO:0000313" key="3">
    <source>
        <dbReference type="EMBL" id="GAA5225629.1"/>
    </source>
</evidence>